<dbReference type="RefSeq" id="WP_284304089.1">
    <property type="nucleotide sequence ID" value="NZ_BSUO01000001.1"/>
</dbReference>
<evidence type="ECO:0000259" key="7">
    <source>
        <dbReference type="Pfam" id="PF01545"/>
    </source>
</evidence>
<feature type="transmembrane region" description="Helical" evidence="6">
    <location>
        <begin position="55"/>
        <end position="77"/>
    </location>
</feature>
<dbReference type="PANTHER" id="PTHR43840:SF15">
    <property type="entry name" value="MITOCHONDRIAL METAL TRANSPORTER 1-RELATED"/>
    <property type="match status" value="1"/>
</dbReference>
<evidence type="ECO:0000256" key="4">
    <source>
        <dbReference type="ARBA" id="ARBA00022989"/>
    </source>
</evidence>
<name>A0ABQ6IUH9_9MICO</name>
<dbReference type="Pfam" id="PF01545">
    <property type="entry name" value="Cation_efflux"/>
    <property type="match status" value="1"/>
</dbReference>
<evidence type="ECO:0000313" key="9">
    <source>
        <dbReference type="Proteomes" id="UP001157126"/>
    </source>
</evidence>
<feature type="domain" description="Cation efflux protein transmembrane" evidence="7">
    <location>
        <begin position="35"/>
        <end position="232"/>
    </location>
</feature>
<keyword evidence="5 6" id="KW-0472">Membrane</keyword>
<dbReference type="Proteomes" id="UP001157126">
    <property type="component" value="Unassembled WGS sequence"/>
</dbReference>
<proteinExistence type="predicted"/>
<protein>
    <submittedName>
        <fullName evidence="8">Cobalt transporter</fullName>
    </submittedName>
</protein>
<comment type="subcellular location">
    <subcellularLocation>
        <location evidence="1">Membrane</location>
        <topology evidence="1">Multi-pass membrane protein</topology>
    </subcellularLocation>
</comment>
<organism evidence="8 9">
    <name type="scientific">Mobilicoccus caccae</name>
    <dbReference type="NCBI Taxonomy" id="1859295"/>
    <lineage>
        <taxon>Bacteria</taxon>
        <taxon>Bacillati</taxon>
        <taxon>Actinomycetota</taxon>
        <taxon>Actinomycetes</taxon>
        <taxon>Micrococcales</taxon>
        <taxon>Dermatophilaceae</taxon>
        <taxon>Mobilicoccus</taxon>
    </lineage>
</organism>
<feature type="transmembrane region" description="Helical" evidence="6">
    <location>
        <begin position="139"/>
        <end position="157"/>
    </location>
</feature>
<reference evidence="9" key="1">
    <citation type="journal article" date="2019" name="Int. J. Syst. Evol. Microbiol.">
        <title>The Global Catalogue of Microorganisms (GCM) 10K type strain sequencing project: providing services to taxonomists for standard genome sequencing and annotation.</title>
        <authorList>
            <consortium name="The Broad Institute Genomics Platform"/>
            <consortium name="The Broad Institute Genome Sequencing Center for Infectious Disease"/>
            <person name="Wu L."/>
            <person name="Ma J."/>
        </authorList>
    </citation>
    <scope>NUCLEOTIDE SEQUENCE [LARGE SCALE GENOMIC DNA]</scope>
    <source>
        <strain evidence="9">NBRC 113072</strain>
    </source>
</reference>
<dbReference type="Gene3D" id="1.20.1510.10">
    <property type="entry name" value="Cation efflux protein transmembrane domain"/>
    <property type="match status" value="1"/>
</dbReference>
<dbReference type="EMBL" id="BSUO01000001">
    <property type="protein sequence ID" value="GMA40379.1"/>
    <property type="molecule type" value="Genomic_DNA"/>
</dbReference>
<dbReference type="InterPro" id="IPR050291">
    <property type="entry name" value="CDF_Transporter"/>
</dbReference>
<evidence type="ECO:0000256" key="2">
    <source>
        <dbReference type="ARBA" id="ARBA00022448"/>
    </source>
</evidence>
<keyword evidence="4 6" id="KW-1133">Transmembrane helix</keyword>
<evidence type="ECO:0000256" key="6">
    <source>
        <dbReference type="SAM" id="Phobius"/>
    </source>
</evidence>
<evidence type="ECO:0000313" key="8">
    <source>
        <dbReference type="EMBL" id="GMA40379.1"/>
    </source>
</evidence>
<sequence>MTRHRITSFGDTTLPEEQQRSLRRAIRVQIVGLIYLLSCVVVVALVMGSSQAMKVAWIEDLLSLIPPIAFLVAARFARREHSREHPYGFHRAVGSGHLAAAVALFAMGVFLVIDSASGLVRAEHPPIGTLQLFGHTVWAGWPMIAAMVYTGIGPVVLGRMKMPLAETLHDKVLYADADMNKADWMTALGAVLGILGIGIGWWWADGVAALAISASVLHDGITQIRNATRGLMDGRARRFDDSAPHPVIARVEQLVGRADWVEDVGVRIRDQGHLFHTEVFVVPRERVARLEQLERMREEIVALDWKLHDVVVAPVAVVPENLRAPQRE</sequence>
<gene>
    <name evidence="8" type="ORF">GCM10025883_24240</name>
</gene>
<keyword evidence="9" id="KW-1185">Reference proteome</keyword>
<dbReference type="PANTHER" id="PTHR43840">
    <property type="entry name" value="MITOCHONDRIAL METAL TRANSPORTER 1-RELATED"/>
    <property type="match status" value="1"/>
</dbReference>
<dbReference type="InterPro" id="IPR058533">
    <property type="entry name" value="Cation_efflux_TM"/>
</dbReference>
<comment type="caution">
    <text evidence="8">The sequence shown here is derived from an EMBL/GenBank/DDBJ whole genome shotgun (WGS) entry which is preliminary data.</text>
</comment>
<feature type="transmembrane region" description="Helical" evidence="6">
    <location>
        <begin position="184"/>
        <end position="204"/>
    </location>
</feature>
<evidence type="ECO:0000256" key="3">
    <source>
        <dbReference type="ARBA" id="ARBA00022692"/>
    </source>
</evidence>
<accession>A0ABQ6IUH9</accession>
<feature type="transmembrane region" description="Helical" evidence="6">
    <location>
        <begin position="98"/>
        <end position="119"/>
    </location>
</feature>
<dbReference type="InterPro" id="IPR027469">
    <property type="entry name" value="Cation_efflux_TMD_sf"/>
</dbReference>
<evidence type="ECO:0000256" key="5">
    <source>
        <dbReference type="ARBA" id="ARBA00023136"/>
    </source>
</evidence>
<evidence type="ECO:0000256" key="1">
    <source>
        <dbReference type="ARBA" id="ARBA00004141"/>
    </source>
</evidence>
<dbReference type="SUPFAM" id="SSF161111">
    <property type="entry name" value="Cation efflux protein transmembrane domain-like"/>
    <property type="match status" value="1"/>
</dbReference>
<keyword evidence="3 6" id="KW-0812">Transmembrane</keyword>
<keyword evidence="2" id="KW-0813">Transport</keyword>
<feature type="transmembrane region" description="Helical" evidence="6">
    <location>
        <begin position="30"/>
        <end position="49"/>
    </location>
</feature>